<organism evidence="1 2">
    <name type="scientific">Exophiala spinifera</name>
    <dbReference type="NCBI Taxonomy" id="91928"/>
    <lineage>
        <taxon>Eukaryota</taxon>
        <taxon>Fungi</taxon>
        <taxon>Dikarya</taxon>
        <taxon>Ascomycota</taxon>
        <taxon>Pezizomycotina</taxon>
        <taxon>Eurotiomycetes</taxon>
        <taxon>Chaetothyriomycetidae</taxon>
        <taxon>Chaetothyriales</taxon>
        <taxon>Herpotrichiellaceae</taxon>
        <taxon>Exophiala</taxon>
    </lineage>
</organism>
<dbReference type="VEuPathDB" id="FungiDB:PV08_04942"/>
<dbReference type="AlphaFoldDB" id="A0A0D1ZYK6"/>
<accession>A0A0D1ZYK6</accession>
<dbReference type="GeneID" id="27332025"/>
<sequence>MREHEASRNLLLAYAYAARWRVNSSPETVQDQVDAQTHFGRGTNLLWNRLRAADNASSDANIQAVLLLLVYTADFGQQSELHFHARALQTMIEQRGGIEAMSHNPTLQYQLRIIDQSRQFHLTLACEPSCPNALRFPDGFQASLSLNSTTN</sequence>
<name>A0A0D1ZYK6_9EURO</name>
<evidence type="ECO:0000313" key="2">
    <source>
        <dbReference type="Proteomes" id="UP000053328"/>
    </source>
</evidence>
<dbReference type="OrthoDB" id="4158087at2759"/>
<evidence type="ECO:0008006" key="3">
    <source>
        <dbReference type="Google" id="ProtNLM"/>
    </source>
</evidence>
<keyword evidence="2" id="KW-1185">Reference proteome</keyword>
<dbReference type="HOGENOM" id="CLU_1777355_0_0_1"/>
<dbReference type="PANTHER" id="PTHR37540:SF5">
    <property type="entry name" value="TRANSCRIPTION FACTOR DOMAIN-CONTAINING PROTEIN"/>
    <property type="match status" value="1"/>
</dbReference>
<dbReference type="PANTHER" id="PTHR37540">
    <property type="entry name" value="TRANSCRIPTION FACTOR (ACR-2), PUTATIVE-RELATED-RELATED"/>
    <property type="match status" value="1"/>
</dbReference>
<reference evidence="1 2" key="1">
    <citation type="submission" date="2015-01" db="EMBL/GenBank/DDBJ databases">
        <title>The Genome Sequence of Exophiala spinifera CBS89968.</title>
        <authorList>
            <consortium name="The Broad Institute Genomics Platform"/>
            <person name="Cuomo C."/>
            <person name="de Hoog S."/>
            <person name="Gorbushina A."/>
            <person name="Stielow B."/>
            <person name="Teixiera M."/>
            <person name="Abouelleil A."/>
            <person name="Chapman S.B."/>
            <person name="Priest M."/>
            <person name="Young S.K."/>
            <person name="Wortman J."/>
            <person name="Nusbaum C."/>
            <person name="Birren B."/>
        </authorList>
    </citation>
    <scope>NUCLEOTIDE SEQUENCE [LARGE SCALE GENOMIC DNA]</scope>
    <source>
        <strain evidence="1 2">CBS 89968</strain>
    </source>
</reference>
<gene>
    <name evidence="1" type="ORF">PV08_04942</name>
</gene>
<proteinExistence type="predicted"/>
<evidence type="ECO:0000313" key="1">
    <source>
        <dbReference type="EMBL" id="KIW17747.1"/>
    </source>
</evidence>
<dbReference type="RefSeq" id="XP_016237963.1">
    <property type="nucleotide sequence ID" value="XM_016379286.1"/>
</dbReference>
<protein>
    <recommendedName>
        <fullName evidence="3">Transcription factor domain-containing protein</fullName>
    </recommendedName>
</protein>
<dbReference type="EMBL" id="KN847494">
    <property type="protein sequence ID" value="KIW17747.1"/>
    <property type="molecule type" value="Genomic_DNA"/>
</dbReference>
<dbReference type="Proteomes" id="UP000053328">
    <property type="component" value="Unassembled WGS sequence"/>
</dbReference>